<dbReference type="Gene3D" id="2.40.30.10">
    <property type="entry name" value="Translation factors"/>
    <property type="match status" value="1"/>
</dbReference>
<evidence type="ECO:0000256" key="1">
    <source>
        <dbReference type="ARBA" id="ARBA00001974"/>
    </source>
</evidence>
<dbReference type="InterPro" id="IPR039261">
    <property type="entry name" value="FNR_nucleotide-bd"/>
</dbReference>
<accession>A0AAV9H2Q0</accession>
<dbReference type="InterPro" id="IPR009737">
    <property type="entry name" value="Aim32/Apd1-like"/>
</dbReference>
<comment type="cofactor">
    <cofactor evidence="1">
        <name>FAD</name>
        <dbReference type="ChEBI" id="CHEBI:57692"/>
    </cofactor>
</comment>
<keyword evidence="2" id="KW-0285">Flavoprotein</keyword>
<dbReference type="Gene3D" id="3.40.30.10">
    <property type="entry name" value="Glutaredoxin"/>
    <property type="match status" value="1"/>
</dbReference>
<dbReference type="SUPFAM" id="SSF63380">
    <property type="entry name" value="Riboflavin synthase domain-like"/>
    <property type="match status" value="1"/>
</dbReference>
<dbReference type="PANTHER" id="PTHR31902:SF7">
    <property type="entry name" value="ALTERED INHERITANCE OF MITOCHONDRIA PROTEIN 32"/>
    <property type="match status" value="1"/>
</dbReference>
<proteinExistence type="inferred from homology"/>
<feature type="non-terminal residue" evidence="7">
    <location>
        <position position="1"/>
    </location>
</feature>
<evidence type="ECO:0000256" key="3">
    <source>
        <dbReference type="ARBA" id="ARBA00022827"/>
    </source>
</evidence>
<reference evidence="7" key="2">
    <citation type="submission" date="2023-05" db="EMBL/GenBank/DDBJ databases">
        <authorList>
            <consortium name="Lawrence Berkeley National Laboratory"/>
            <person name="Steindorff A."/>
            <person name="Hensen N."/>
            <person name="Bonometti L."/>
            <person name="Westerberg I."/>
            <person name="Brannstrom I.O."/>
            <person name="Guillou S."/>
            <person name="Cros-Aarteil S."/>
            <person name="Calhoun S."/>
            <person name="Haridas S."/>
            <person name="Kuo A."/>
            <person name="Mondo S."/>
            <person name="Pangilinan J."/>
            <person name="Riley R."/>
            <person name="Labutti K."/>
            <person name="Andreopoulos B."/>
            <person name="Lipzen A."/>
            <person name="Chen C."/>
            <person name="Yanf M."/>
            <person name="Daum C."/>
            <person name="Ng V."/>
            <person name="Clum A."/>
            <person name="Ohm R."/>
            <person name="Martin F."/>
            <person name="Silar P."/>
            <person name="Natvig D."/>
            <person name="Lalanne C."/>
            <person name="Gautier V."/>
            <person name="Ament-Velasquez S.L."/>
            <person name="Kruys A."/>
            <person name="Hutchinson M.I."/>
            <person name="Powell A.J."/>
            <person name="Barry K."/>
            <person name="Miller A.N."/>
            <person name="Grigoriev I.V."/>
            <person name="Debuchy R."/>
            <person name="Gladieux P."/>
            <person name="Thoren M.H."/>
            <person name="Johannesson H."/>
        </authorList>
    </citation>
    <scope>NUCLEOTIDE SEQUENCE</scope>
    <source>
        <strain evidence="7">PSN243</strain>
    </source>
</reference>
<keyword evidence="3" id="KW-0274">FAD</keyword>
<dbReference type="GO" id="GO:0016491">
    <property type="term" value="F:oxidoreductase activity"/>
    <property type="evidence" value="ECO:0007669"/>
    <property type="project" value="InterPro"/>
</dbReference>
<dbReference type="Pfam" id="PF06999">
    <property type="entry name" value="Suc_Fer-like"/>
    <property type="match status" value="1"/>
</dbReference>
<dbReference type="AlphaFoldDB" id="A0AAV9H2Q0"/>
<dbReference type="PROSITE" id="PS51384">
    <property type="entry name" value="FAD_FR"/>
    <property type="match status" value="1"/>
</dbReference>
<evidence type="ECO:0000256" key="2">
    <source>
        <dbReference type="ARBA" id="ARBA00022630"/>
    </source>
</evidence>
<dbReference type="SUPFAM" id="SSF52833">
    <property type="entry name" value="Thioredoxin-like"/>
    <property type="match status" value="1"/>
</dbReference>
<dbReference type="InterPro" id="IPR008333">
    <property type="entry name" value="Cbr1-like_FAD-bd_dom"/>
</dbReference>
<feature type="domain" description="FAD-binding FR-type" evidence="6">
    <location>
        <begin position="413"/>
        <end position="547"/>
    </location>
</feature>
<dbReference type="Pfam" id="PF00970">
    <property type="entry name" value="FAD_binding_6"/>
    <property type="match status" value="1"/>
</dbReference>
<sequence>PSLAPRHSSPPTMFSKATARLILPHRLFSTKKPAPFPTIATCPSPTCPCAPTPSMPPGFEIDRKTPLNGLISNYAQHVLICTGKNDWPSKIEDDSGDNLAADLKELIGGRGAVFSDPFQNVSILNSSFPSSVSRKSPLQTTSAYLLPAFKYVPFLPRVSFDSVEALVKGYLLPEKLHSAHDGLSPIHRDRLTRKPAYRGLLWGVRDVEDVLVLVCGHGGRDQRCGIFGPLLRREFEERLGGMGVDVLREEVDVEEGGRGLLEGEVGETRTTARVGLISHIGGHKFAGNVVIYLPPGLKTREGKRHPLAGAGIWYERVEPRHVEGIVRETILKGNVIAETTTWISRPFTITRLGRRIPWNSTLRRAFASEPERPPRARRIVKLKSLVYFAVLISLPYATYGWYERKSRPKLNGTSFVPFIITHKEQVSSSAFILTAMPKHMEGIKTEGTEGFFSRRIGAKHRNREILEDAWKHGLWSVEIKQPQIQVSRDYTPLPPASPEAEDEDLVYSKLRFLVRKIDGGEVSTYLSGLHVGDTVELRGPHLGFNAARAVLNDNPDRSNLSISILWSNRHRDDCPGIPCPQQGTKPPHGGAPNAMTSLLSQFRTRYGDKFTYASTVDEESTSITDRNILTAAQAPSKKTLTNKTISSSSLPPAATPCGYHSATALPSSSGRDATLEKSAACGCLDADGTPLKKTGKNLLMVSGPEGFITHFAGPKKWAQGMELQGPLGGVAARLWASNPTFWANWLVLKL</sequence>
<dbReference type="EMBL" id="MU865921">
    <property type="protein sequence ID" value="KAK4453171.1"/>
    <property type="molecule type" value="Genomic_DNA"/>
</dbReference>
<comment type="similarity">
    <text evidence="4">Belongs to the AIM32 family.</text>
</comment>
<dbReference type="InterPro" id="IPR017927">
    <property type="entry name" value="FAD-bd_FR_type"/>
</dbReference>
<evidence type="ECO:0000313" key="8">
    <source>
        <dbReference type="Proteomes" id="UP001321760"/>
    </source>
</evidence>
<protein>
    <recommendedName>
        <fullName evidence="5">Altered inheritance of mitochondria protein 32</fullName>
    </recommendedName>
</protein>
<evidence type="ECO:0000256" key="5">
    <source>
        <dbReference type="ARBA" id="ARBA00040895"/>
    </source>
</evidence>
<dbReference type="CDD" id="cd03062">
    <property type="entry name" value="TRX_Fd_Sucrase"/>
    <property type="match status" value="1"/>
</dbReference>
<comment type="caution">
    <text evidence="7">The sequence shown here is derived from an EMBL/GenBank/DDBJ whole genome shotgun (WGS) entry which is preliminary data.</text>
</comment>
<dbReference type="InterPro" id="IPR036249">
    <property type="entry name" value="Thioredoxin-like_sf"/>
</dbReference>
<name>A0AAV9H2Q0_9PEZI</name>
<evidence type="ECO:0000313" key="7">
    <source>
        <dbReference type="EMBL" id="KAK4453171.1"/>
    </source>
</evidence>
<dbReference type="PANTHER" id="PTHR31902">
    <property type="entry name" value="ACTIN PATCHES DISTAL PROTEIN 1"/>
    <property type="match status" value="1"/>
</dbReference>
<evidence type="ECO:0000256" key="4">
    <source>
        <dbReference type="ARBA" id="ARBA00038208"/>
    </source>
</evidence>
<organism evidence="7 8">
    <name type="scientific">Podospora aff. communis PSN243</name>
    <dbReference type="NCBI Taxonomy" id="3040156"/>
    <lineage>
        <taxon>Eukaryota</taxon>
        <taxon>Fungi</taxon>
        <taxon>Dikarya</taxon>
        <taxon>Ascomycota</taxon>
        <taxon>Pezizomycotina</taxon>
        <taxon>Sordariomycetes</taxon>
        <taxon>Sordariomycetidae</taxon>
        <taxon>Sordariales</taxon>
        <taxon>Podosporaceae</taxon>
        <taxon>Podospora</taxon>
    </lineage>
</organism>
<reference evidence="7" key="1">
    <citation type="journal article" date="2023" name="Mol. Phylogenet. Evol.">
        <title>Genome-scale phylogeny and comparative genomics of the fungal order Sordariales.</title>
        <authorList>
            <person name="Hensen N."/>
            <person name="Bonometti L."/>
            <person name="Westerberg I."/>
            <person name="Brannstrom I.O."/>
            <person name="Guillou S."/>
            <person name="Cros-Aarteil S."/>
            <person name="Calhoun S."/>
            <person name="Haridas S."/>
            <person name="Kuo A."/>
            <person name="Mondo S."/>
            <person name="Pangilinan J."/>
            <person name="Riley R."/>
            <person name="LaButti K."/>
            <person name="Andreopoulos B."/>
            <person name="Lipzen A."/>
            <person name="Chen C."/>
            <person name="Yan M."/>
            <person name="Daum C."/>
            <person name="Ng V."/>
            <person name="Clum A."/>
            <person name="Steindorff A."/>
            <person name="Ohm R.A."/>
            <person name="Martin F."/>
            <person name="Silar P."/>
            <person name="Natvig D.O."/>
            <person name="Lalanne C."/>
            <person name="Gautier V."/>
            <person name="Ament-Velasquez S.L."/>
            <person name="Kruys A."/>
            <person name="Hutchinson M.I."/>
            <person name="Powell A.J."/>
            <person name="Barry K."/>
            <person name="Miller A.N."/>
            <person name="Grigoriev I.V."/>
            <person name="Debuchy R."/>
            <person name="Gladieux P."/>
            <person name="Hiltunen Thoren M."/>
            <person name="Johannesson H."/>
        </authorList>
    </citation>
    <scope>NUCLEOTIDE SEQUENCE</scope>
    <source>
        <strain evidence="7">PSN243</strain>
    </source>
</reference>
<dbReference type="InterPro" id="IPR017938">
    <property type="entry name" value="Riboflavin_synthase-like_b-brl"/>
</dbReference>
<dbReference type="Gene3D" id="3.40.50.80">
    <property type="entry name" value="Nucleotide-binding domain of ferredoxin-NADP reductase (FNR) module"/>
    <property type="match status" value="1"/>
</dbReference>
<evidence type="ECO:0000259" key="6">
    <source>
        <dbReference type="PROSITE" id="PS51384"/>
    </source>
</evidence>
<gene>
    <name evidence="7" type="ORF">QBC34DRAFT_292447</name>
</gene>
<dbReference type="Proteomes" id="UP001321760">
    <property type="component" value="Unassembled WGS sequence"/>
</dbReference>
<keyword evidence="8" id="KW-1185">Reference proteome</keyword>